<dbReference type="EMBL" id="DUZY01000001">
    <property type="protein sequence ID" value="DAD20049.1"/>
    <property type="molecule type" value="Genomic_DNA"/>
</dbReference>
<dbReference type="AlphaFoldDB" id="A0A822XLW0"/>
<feature type="region of interest" description="Disordered" evidence="1">
    <location>
        <begin position="265"/>
        <end position="347"/>
    </location>
</feature>
<feature type="compositionally biased region" description="Polar residues" evidence="1">
    <location>
        <begin position="294"/>
        <end position="305"/>
    </location>
</feature>
<name>A0A822XLW0_NELNU</name>
<evidence type="ECO:0000313" key="3">
    <source>
        <dbReference type="Proteomes" id="UP000607653"/>
    </source>
</evidence>
<dbReference type="PANTHER" id="PTHR38932">
    <property type="entry name" value="BNAC03G64660D PROTEIN"/>
    <property type="match status" value="1"/>
</dbReference>
<dbReference type="PANTHER" id="PTHR38932:SF1">
    <property type="entry name" value="DUF4005 DOMAIN-CONTAINING PROTEIN"/>
    <property type="match status" value="1"/>
</dbReference>
<evidence type="ECO:0000256" key="1">
    <source>
        <dbReference type="SAM" id="MobiDB-lite"/>
    </source>
</evidence>
<protein>
    <submittedName>
        <fullName evidence="2">Uncharacterized protein</fullName>
    </submittedName>
</protein>
<organism evidence="2 3">
    <name type="scientific">Nelumbo nucifera</name>
    <name type="common">Sacred lotus</name>
    <dbReference type="NCBI Taxonomy" id="4432"/>
    <lineage>
        <taxon>Eukaryota</taxon>
        <taxon>Viridiplantae</taxon>
        <taxon>Streptophyta</taxon>
        <taxon>Embryophyta</taxon>
        <taxon>Tracheophyta</taxon>
        <taxon>Spermatophyta</taxon>
        <taxon>Magnoliopsida</taxon>
        <taxon>Proteales</taxon>
        <taxon>Nelumbonaceae</taxon>
        <taxon>Nelumbo</taxon>
    </lineage>
</organism>
<feature type="compositionally biased region" description="Basic and acidic residues" evidence="1">
    <location>
        <begin position="309"/>
        <end position="318"/>
    </location>
</feature>
<comment type="caution">
    <text evidence="2">The sequence shown here is derived from an EMBL/GenBank/DDBJ whole genome shotgun (WGS) entry which is preliminary data.</text>
</comment>
<evidence type="ECO:0000313" key="2">
    <source>
        <dbReference type="EMBL" id="DAD20049.1"/>
    </source>
</evidence>
<dbReference type="Proteomes" id="UP000607653">
    <property type="component" value="Unassembled WGS sequence"/>
</dbReference>
<proteinExistence type="predicted"/>
<sequence length="347" mass="38313">MKRKRHTTTGIPKKAVTNLDSFETKRFTVHVAPSCRKFSHVGPLLLSDNRCNSKWGPIPIVMISYSSAPLLRLRSLGLSTTTPSYYIDSCSRCFRVPSRLAASRAEGNRTMYPKVKVRNSEQEKKLIEQEERSLLLLKVLESLSLQENPSVPSIINSGKDSGNDLPTLIAKIPKSYIPKSATASISASKEEHKDMKGIEEDKPNIRASAVPRPRAVLSSPDNDGMIGHRNRLPSERTSILKRHNLGQDASPQSNFRCIRSASPISTRRGTKETTDNMVKTESPANVRRGAKEATINNVKVDSSMITRRGSKEATDAKNHFSGKKGPEPTIPKQNGYLRKGKPSSIGT</sequence>
<reference evidence="2 3" key="1">
    <citation type="journal article" date="2020" name="Mol. Biol. Evol.">
        <title>Distinct Expression and Methylation Patterns for Genes with Different Fates following a Single Whole-Genome Duplication in Flowering Plants.</title>
        <authorList>
            <person name="Shi T."/>
            <person name="Rahmani R.S."/>
            <person name="Gugger P.F."/>
            <person name="Wang M."/>
            <person name="Li H."/>
            <person name="Zhang Y."/>
            <person name="Li Z."/>
            <person name="Wang Q."/>
            <person name="Van de Peer Y."/>
            <person name="Marchal K."/>
            <person name="Chen J."/>
        </authorList>
    </citation>
    <scope>NUCLEOTIDE SEQUENCE [LARGE SCALE GENOMIC DNA]</scope>
    <source>
        <tissue evidence="2">Leaf</tissue>
    </source>
</reference>
<keyword evidence="3" id="KW-1185">Reference proteome</keyword>
<gene>
    <name evidence="2" type="ORF">HUJ06_021512</name>
</gene>
<accession>A0A822XLW0</accession>